<dbReference type="NCBIfam" id="TIGR00231">
    <property type="entry name" value="small_GTP"/>
    <property type="match status" value="1"/>
</dbReference>
<keyword evidence="5 10" id="KW-0547">Nucleotide-binding</keyword>
<feature type="domain" description="EngB-type G" evidence="11">
    <location>
        <begin position="22"/>
        <end position="189"/>
    </location>
</feature>
<evidence type="ECO:0000256" key="4">
    <source>
        <dbReference type="ARBA" id="ARBA00022723"/>
    </source>
</evidence>
<evidence type="ECO:0000256" key="6">
    <source>
        <dbReference type="ARBA" id="ARBA00022842"/>
    </source>
</evidence>
<comment type="cofactor">
    <cofactor evidence="1">
        <name>Mg(2+)</name>
        <dbReference type="ChEBI" id="CHEBI:18420"/>
    </cofactor>
</comment>
<dbReference type="NCBIfam" id="TIGR03598">
    <property type="entry name" value="GTPase_YsxC"/>
    <property type="match status" value="1"/>
</dbReference>
<dbReference type="InterPro" id="IPR027417">
    <property type="entry name" value="P-loop_NTPase"/>
</dbReference>
<dbReference type="PROSITE" id="PS51706">
    <property type="entry name" value="G_ENGB"/>
    <property type="match status" value="1"/>
</dbReference>
<dbReference type="EMBL" id="PXYT01000024">
    <property type="protein sequence ID" value="PSR27760.1"/>
    <property type="molecule type" value="Genomic_DNA"/>
</dbReference>
<dbReference type="AlphaFoldDB" id="A0A2T2WZU5"/>
<dbReference type="GO" id="GO:0005525">
    <property type="term" value="F:GTP binding"/>
    <property type="evidence" value="ECO:0007669"/>
    <property type="project" value="UniProtKB-UniRule"/>
</dbReference>
<dbReference type="CDD" id="cd01876">
    <property type="entry name" value="YihA_EngB"/>
    <property type="match status" value="1"/>
</dbReference>
<accession>A0A2T2WZU5</accession>
<keyword evidence="7 10" id="KW-0342">GTP-binding</keyword>
<dbReference type="GO" id="GO:0000917">
    <property type="term" value="P:division septum assembly"/>
    <property type="evidence" value="ECO:0007669"/>
    <property type="project" value="UniProtKB-KW"/>
</dbReference>
<dbReference type="Pfam" id="PF01926">
    <property type="entry name" value="MMR_HSR1"/>
    <property type="match status" value="1"/>
</dbReference>
<dbReference type="Proteomes" id="UP000242699">
    <property type="component" value="Unassembled WGS sequence"/>
</dbReference>
<evidence type="ECO:0000313" key="13">
    <source>
        <dbReference type="Proteomes" id="UP000242699"/>
    </source>
</evidence>
<evidence type="ECO:0000256" key="7">
    <source>
        <dbReference type="ARBA" id="ARBA00023134"/>
    </source>
</evidence>
<evidence type="ECO:0000256" key="1">
    <source>
        <dbReference type="ARBA" id="ARBA00001946"/>
    </source>
</evidence>
<evidence type="ECO:0000259" key="11">
    <source>
        <dbReference type="PROSITE" id="PS51706"/>
    </source>
</evidence>
<comment type="caution">
    <text evidence="12">The sequence shown here is derived from an EMBL/GenBank/DDBJ whole genome shotgun (WGS) entry which is preliminary data.</text>
</comment>
<dbReference type="PANTHER" id="PTHR11649">
    <property type="entry name" value="MSS1/TRME-RELATED GTP-BINDING PROTEIN"/>
    <property type="match status" value="1"/>
</dbReference>
<reference evidence="12 13" key="1">
    <citation type="journal article" date="2014" name="BMC Genomics">
        <title>Comparison of environmental and isolate Sulfobacillus genomes reveals diverse carbon, sulfur, nitrogen, and hydrogen metabolisms.</title>
        <authorList>
            <person name="Justice N.B."/>
            <person name="Norman A."/>
            <person name="Brown C.T."/>
            <person name="Singh A."/>
            <person name="Thomas B.C."/>
            <person name="Banfield J.F."/>
        </authorList>
    </citation>
    <scope>NUCLEOTIDE SEQUENCE [LARGE SCALE GENOMIC DNA]</scope>
    <source>
        <strain evidence="12">AMDSBA1</strain>
    </source>
</reference>
<dbReference type="PANTHER" id="PTHR11649:SF13">
    <property type="entry name" value="ENGB-TYPE G DOMAIN-CONTAINING PROTEIN"/>
    <property type="match status" value="1"/>
</dbReference>
<keyword evidence="8 10" id="KW-0717">Septation</keyword>
<evidence type="ECO:0000256" key="8">
    <source>
        <dbReference type="ARBA" id="ARBA00023210"/>
    </source>
</evidence>
<name>A0A2T2WZU5_9FIRM</name>
<organism evidence="12 13">
    <name type="scientific">Sulfobacillus benefaciens</name>
    <dbReference type="NCBI Taxonomy" id="453960"/>
    <lineage>
        <taxon>Bacteria</taxon>
        <taxon>Bacillati</taxon>
        <taxon>Bacillota</taxon>
        <taxon>Clostridia</taxon>
        <taxon>Eubacteriales</taxon>
        <taxon>Clostridiales Family XVII. Incertae Sedis</taxon>
        <taxon>Sulfobacillus</taxon>
    </lineage>
</organism>
<dbReference type="SUPFAM" id="SSF52540">
    <property type="entry name" value="P-loop containing nucleoside triphosphate hydrolases"/>
    <property type="match status" value="1"/>
</dbReference>
<proteinExistence type="inferred from homology"/>
<sequence>MSPKNDRLKASALVPTEMPSDGVTELAFLGRSNAGKSSLINALTRTKIAHVSANPGKTQRIHFYRMKNWYLVDLPGYGYAKVPKSIREQFGQAVEDYLVSRQQIIGGVLVQDIRRDPQSEEMTILRWAYERNLFIVIVGTKMDRLNKHEQQTRIQTLQDAYQLAIYPVSNRTGEGVDKLREVIRGLGLTI</sequence>
<evidence type="ECO:0000256" key="5">
    <source>
        <dbReference type="ARBA" id="ARBA00022741"/>
    </source>
</evidence>
<evidence type="ECO:0000313" key="12">
    <source>
        <dbReference type="EMBL" id="PSR27760.1"/>
    </source>
</evidence>
<dbReference type="HAMAP" id="MF_00321">
    <property type="entry name" value="GTPase_EngB"/>
    <property type="match status" value="1"/>
</dbReference>
<dbReference type="InterPro" id="IPR005225">
    <property type="entry name" value="Small_GTP-bd"/>
</dbReference>
<comment type="similarity">
    <text evidence="2 10">Belongs to the TRAFAC class TrmE-Era-EngA-EngB-Septin-like GTPase superfamily. EngB GTPase family.</text>
</comment>
<dbReference type="Gene3D" id="3.40.50.300">
    <property type="entry name" value="P-loop containing nucleotide triphosphate hydrolases"/>
    <property type="match status" value="1"/>
</dbReference>
<dbReference type="InterPro" id="IPR030393">
    <property type="entry name" value="G_ENGB_dom"/>
</dbReference>
<dbReference type="GO" id="GO:0046872">
    <property type="term" value="F:metal ion binding"/>
    <property type="evidence" value="ECO:0007669"/>
    <property type="project" value="UniProtKB-KW"/>
</dbReference>
<evidence type="ECO:0000256" key="9">
    <source>
        <dbReference type="ARBA" id="ARBA00023306"/>
    </source>
</evidence>
<keyword evidence="3 10" id="KW-0132">Cell division</keyword>
<dbReference type="InterPro" id="IPR019987">
    <property type="entry name" value="GTP-bd_ribosome_bio_YsxC"/>
</dbReference>
<evidence type="ECO:0000256" key="2">
    <source>
        <dbReference type="ARBA" id="ARBA00009638"/>
    </source>
</evidence>
<evidence type="ECO:0000256" key="10">
    <source>
        <dbReference type="HAMAP-Rule" id="MF_00321"/>
    </source>
</evidence>
<protein>
    <recommendedName>
        <fullName evidence="10">Probable GTP-binding protein EngB</fullName>
    </recommendedName>
</protein>
<gene>
    <name evidence="12" type="primary">ysxC</name>
    <name evidence="10" type="synonym">engB</name>
    <name evidence="12" type="ORF">C7B43_11190</name>
</gene>
<keyword evidence="9 10" id="KW-0131">Cell cycle</keyword>
<evidence type="ECO:0000256" key="3">
    <source>
        <dbReference type="ARBA" id="ARBA00022618"/>
    </source>
</evidence>
<keyword evidence="4" id="KW-0479">Metal-binding</keyword>
<comment type="function">
    <text evidence="10">Necessary for normal cell division and for the maintenance of normal septation.</text>
</comment>
<keyword evidence="6" id="KW-0460">Magnesium</keyword>
<dbReference type="InterPro" id="IPR006073">
    <property type="entry name" value="GTP-bd"/>
</dbReference>